<reference evidence="1 2" key="1">
    <citation type="journal article" date="2015" name="Genome Biol. Evol.">
        <title>Comparative Genomics of a Bacterivorous Green Alga Reveals Evolutionary Causalities and Consequences of Phago-Mixotrophic Mode of Nutrition.</title>
        <authorList>
            <person name="Burns J.A."/>
            <person name="Paasch A."/>
            <person name="Narechania A."/>
            <person name="Kim E."/>
        </authorList>
    </citation>
    <scope>NUCLEOTIDE SEQUENCE [LARGE SCALE GENOMIC DNA]</scope>
    <source>
        <strain evidence="1 2">PLY_AMNH</strain>
    </source>
</reference>
<dbReference type="InterPro" id="IPR011004">
    <property type="entry name" value="Trimer_LpxA-like_sf"/>
</dbReference>
<keyword evidence="2" id="KW-1185">Reference proteome</keyword>
<evidence type="ECO:0000313" key="2">
    <source>
        <dbReference type="Proteomes" id="UP001190700"/>
    </source>
</evidence>
<dbReference type="PANTHER" id="PTHR43480:SF1">
    <property type="entry name" value="ACYL-[ACYL-CARRIER-PROTEIN]--UDP-N-ACETYLGLUCOSAMINE O-ACYLTRANSFERASE, MITOCHONDRIAL-RELATED"/>
    <property type="match status" value="1"/>
</dbReference>
<dbReference type="PANTHER" id="PTHR43480">
    <property type="entry name" value="ACYL-[ACYL-CARRIER-PROTEIN]--UDP-N-ACETYLGLUCOSAMINE O-ACYLTRANSFERASE"/>
    <property type="match status" value="1"/>
</dbReference>
<dbReference type="SUPFAM" id="SSF51161">
    <property type="entry name" value="Trimeric LpxA-like enzymes"/>
    <property type="match status" value="1"/>
</dbReference>
<comment type="caution">
    <text evidence="1">The sequence shown here is derived from an EMBL/GenBank/DDBJ whole genome shotgun (WGS) entry which is preliminary data.</text>
</comment>
<dbReference type="InterPro" id="IPR010137">
    <property type="entry name" value="Lipid_A_LpxA"/>
</dbReference>
<protein>
    <recommendedName>
        <fullName evidence="3">Mannose-1-phosphate guanylyltransferase</fullName>
    </recommendedName>
</protein>
<dbReference type="InterPro" id="IPR001451">
    <property type="entry name" value="Hexapep"/>
</dbReference>
<dbReference type="Proteomes" id="UP001190700">
    <property type="component" value="Unassembled WGS sequence"/>
</dbReference>
<sequence length="217" mass="22396">MRCAFLGNNVTPSSAFPATAPNLVRKNSATAGRLDLLSPWPQQLPLAGPSGRSQNANIVAFSAGSYPEKPLPNAYSTVLGGAKKSQARSDSAGATVPAKTEGKNLGLLRQMLELVGLFPSTSWHTSATVHPTAAVDPRATLGEGVYVGPHTTIGPHVKLGEGCYVGPGVYIAGDTHIGPGCVLQSGAVVGSEASLPDPQQNPKARLLPQARHINHCP</sequence>
<gene>
    <name evidence="1" type="ORF">CYMTET_21788</name>
</gene>
<accession>A0AAE0G2N8</accession>
<dbReference type="EMBL" id="LGRX02010746">
    <property type="protein sequence ID" value="KAK3269781.1"/>
    <property type="molecule type" value="Genomic_DNA"/>
</dbReference>
<dbReference type="Pfam" id="PF00132">
    <property type="entry name" value="Hexapep"/>
    <property type="match status" value="1"/>
</dbReference>
<dbReference type="Gene3D" id="2.160.10.10">
    <property type="entry name" value="Hexapeptide repeat proteins"/>
    <property type="match status" value="1"/>
</dbReference>
<dbReference type="GO" id="GO:0008780">
    <property type="term" value="F:acyl-[acyl-carrier-protein]-UDP-N-acetylglucosamine O-acyltransferase activity"/>
    <property type="evidence" value="ECO:0007669"/>
    <property type="project" value="InterPro"/>
</dbReference>
<evidence type="ECO:0008006" key="3">
    <source>
        <dbReference type="Google" id="ProtNLM"/>
    </source>
</evidence>
<organism evidence="1 2">
    <name type="scientific">Cymbomonas tetramitiformis</name>
    <dbReference type="NCBI Taxonomy" id="36881"/>
    <lineage>
        <taxon>Eukaryota</taxon>
        <taxon>Viridiplantae</taxon>
        <taxon>Chlorophyta</taxon>
        <taxon>Pyramimonadophyceae</taxon>
        <taxon>Pyramimonadales</taxon>
        <taxon>Pyramimonadaceae</taxon>
        <taxon>Cymbomonas</taxon>
    </lineage>
</organism>
<evidence type="ECO:0000313" key="1">
    <source>
        <dbReference type="EMBL" id="KAK3269781.1"/>
    </source>
</evidence>
<name>A0AAE0G2N8_9CHLO</name>
<proteinExistence type="predicted"/>
<dbReference type="AlphaFoldDB" id="A0AAE0G2N8"/>
<dbReference type="GO" id="GO:0008610">
    <property type="term" value="P:lipid biosynthetic process"/>
    <property type="evidence" value="ECO:0007669"/>
    <property type="project" value="InterPro"/>
</dbReference>